<dbReference type="InterPro" id="IPR048350">
    <property type="entry name" value="S-Me-THD-like_C"/>
</dbReference>
<dbReference type="Gene3D" id="3.40.1610.10">
    <property type="entry name" value="CV3147-like domain"/>
    <property type="match status" value="1"/>
</dbReference>
<organism evidence="3 4">
    <name type="scientific">Kordiimonas pumila</name>
    <dbReference type="NCBI Taxonomy" id="2161677"/>
    <lineage>
        <taxon>Bacteria</taxon>
        <taxon>Pseudomonadati</taxon>
        <taxon>Pseudomonadota</taxon>
        <taxon>Alphaproteobacteria</taxon>
        <taxon>Kordiimonadales</taxon>
        <taxon>Kordiimonadaceae</taxon>
        <taxon>Kordiimonas</taxon>
    </lineage>
</organism>
<dbReference type="Pfam" id="PF20906">
    <property type="entry name" value="S-Me-THD_C"/>
    <property type="match status" value="1"/>
</dbReference>
<evidence type="ECO:0000313" key="3">
    <source>
        <dbReference type="EMBL" id="MFC3052845.1"/>
    </source>
</evidence>
<reference evidence="4" key="1">
    <citation type="journal article" date="2019" name="Int. J. Syst. Evol. Microbiol.">
        <title>The Global Catalogue of Microorganisms (GCM) 10K type strain sequencing project: providing services to taxonomists for standard genome sequencing and annotation.</title>
        <authorList>
            <consortium name="The Broad Institute Genomics Platform"/>
            <consortium name="The Broad Institute Genome Sequencing Center for Infectious Disease"/>
            <person name="Wu L."/>
            <person name="Ma J."/>
        </authorList>
    </citation>
    <scope>NUCLEOTIDE SEQUENCE [LARGE SCALE GENOMIC DNA]</scope>
    <source>
        <strain evidence="4">KCTC 62164</strain>
    </source>
</reference>
<comment type="caution">
    <text evidence="3">The sequence shown here is derived from an EMBL/GenBank/DDBJ whole genome shotgun (WGS) entry which is preliminary data.</text>
</comment>
<feature type="domain" description="S-Me-THD-like C-terminal" evidence="2">
    <location>
        <begin position="177"/>
        <end position="367"/>
    </location>
</feature>
<proteinExistence type="predicted"/>
<feature type="domain" description="S-Me-THD N-terminal" evidence="1">
    <location>
        <begin position="15"/>
        <end position="172"/>
    </location>
</feature>
<dbReference type="SUPFAM" id="SSF160991">
    <property type="entry name" value="CV3147-like"/>
    <property type="match status" value="1"/>
</dbReference>
<dbReference type="Gene3D" id="2.40.390.10">
    <property type="entry name" value="CV3147-like"/>
    <property type="match status" value="1"/>
</dbReference>
<evidence type="ECO:0000259" key="1">
    <source>
        <dbReference type="Pfam" id="PF06032"/>
    </source>
</evidence>
<dbReference type="RefSeq" id="WP_194213514.1">
    <property type="nucleotide sequence ID" value="NZ_CP061205.1"/>
</dbReference>
<sequence length="382" mass="40825">MFESDLKPVTLNQQALNDLAVGCAFLGSGGGGDPHYALLELSILIEKKGPDFHIDLIPASKLSDKDLVAPCGWLGAPTVSLEKLPSGTEALAGLEMLEEIMGREVNAVFPVEIGGSNGLAPLILAVKTGLPVVDCDGMGRAFPESQMVIFNVHGVSASPAVLTDAKGNSFVIGAVDNITEERVARAAAVSLGGICHLFEYVQSGKQVKDHAIHGTLSIAVEIGRSIREAKEKGADPFEALLDVMRSFPHYGAAGILFDGKIMDVKRETKQGFSVGHLLIEDFAGKNQMEIEFQNENLIARVGDKIYATVPDIISVMDRETAHTITTEQIKYGQRVKVVGVSAPSVLRTPEALEIMGPKAFGMSDRYRSIEALNGWKGSNDAQ</sequence>
<dbReference type="InterPro" id="IPR010318">
    <property type="entry name" value="S-Me-THD_N"/>
</dbReference>
<dbReference type="InterPro" id="IPR027479">
    <property type="entry name" value="S-Me-THD_N_sf"/>
</dbReference>
<protein>
    <submittedName>
        <fullName evidence="3">DUF917 domain-containing protein</fullName>
    </submittedName>
</protein>
<evidence type="ECO:0000313" key="4">
    <source>
        <dbReference type="Proteomes" id="UP001595444"/>
    </source>
</evidence>
<keyword evidence="4" id="KW-1185">Reference proteome</keyword>
<dbReference type="Proteomes" id="UP001595444">
    <property type="component" value="Unassembled WGS sequence"/>
</dbReference>
<name>A0ABV7D843_9PROT</name>
<dbReference type="InterPro" id="IPR024071">
    <property type="entry name" value="S-Me-THD_C_sf"/>
</dbReference>
<evidence type="ECO:0000259" key="2">
    <source>
        <dbReference type="Pfam" id="PF20906"/>
    </source>
</evidence>
<dbReference type="EMBL" id="JBHRSL010000010">
    <property type="protein sequence ID" value="MFC3052845.1"/>
    <property type="molecule type" value="Genomic_DNA"/>
</dbReference>
<dbReference type="Pfam" id="PF06032">
    <property type="entry name" value="S-Me-THD_N"/>
    <property type="match status" value="1"/>
</dbReference>
<gene>
    <name evidence="3" type="ORF">ACFOKA_13100</name>
</gene>
<accession>A0ABV7D843</accession>